<feature type="signal peptide" evidence="3">
    <location>
        <begin position="1"/>
        <end position="17"/>
    </location>
</feature>
<protein>
    <recommendedName>
        <fullName evidence="2">Platelet-derived growth factor receptor-like protein</fullName>
    </recommendedName>
</protein>
<dbReference type="Proteomes" id="UP000264820">
    <property type="component" value="Unplaced"/>
</dbReference>
<feature type="chain" id="PRO_5018763786" description="Platelet-derived growth factor receptor-like protein" evidence="3">
    <location>
        <begin position="18"/>
        <end position="473"/>
    </location>
</feature>
<dbReference type="PRINTS" id="PR01833">
    <property type="entry name" value="VEGFRECEPTR1"/>
</dbReference>
<dbReference type="PANTHER" id="PTHR15360">
    <property type="entry name" value="PLATELET-DERIVED GROWTH FACTOR RECEPTOR LIKE"/>
    <property type="match status" value="1"/>
</dbReference>
<dbReference type="InterPro" id="IPR009135">
    <property type="entry name" value="VEGFR1_rcpt"/>
</dbReference>
<keyword evidence="3" id="KW-0732">Signal</keyword>
<organism evidence="5 6">
    <name type="scientific">Hippocampus comes</name>
    <name type="common">Tiger tail seahorse</name>
    <dbReference type="NCBI Taxonomy" id="109280"/>
    <lineage>
        <taxon>Eukaryota</taxon>
        <taxon>Metazoa</taxon>
        <taxon>Chordata</taxon>
        <taxon>Craniata</taxon>
        <taxon>Vertebrata</taxon>
        <taxon>Euteleostomi</taxon>
        <taxon>Actinopterygii</taxon>
        <taxon>Neopterygii</taxon>
        <taxon>Teleostei</taxon>
        <taxon>Neoteleostei</taxon>
        <taxon>Acanthomorphata</taxon>
        <taxon>Syngnathiaria</taxon>
        <taxon>Syngnathiformes</taxon>
        <taxon>Syngnathoidei</taxon>
        <taxon>Syngnathidae</taxon>
        <taxon>Hippocampus</taxon>
    </lineage>
</organism>
<dbReference type="Gene3D" id="2.60.40.10">
    <property type="entry name" value="Immunoglobulins"/>
    <property type="match status" value="5"/>
</dbReference>
<feature type="domain" description="Ig-like" evidence="4">
    <location>
        <begin position="224"/>
        <end position="324"/>
    </location>
</feature>
<dbReference type="SMART" id="SM00408">
    <property type="entry name" value="IGc2"/>
    <property type="match status" value="2"/>
</dbReference>
<dbReference type="SUPFAM" id="SSF48726">
    <property type="entry name" value="Immunoglobulin"/>
    <property type="match status" value="3"/>
</dbReference>
<dbReference type="GO" id="GO:0005021">
    <property type="term" value="F:vascular endothelial growth factor receptor activity"/>
    <property type="evidence" value="ECO:0007669"/>
    <property type="project" value="InterPro"/>
</dbReference>
<reference evidence="5" key="2">
    <citation type="submission" date="2025-09" db="UniProtKB">
        <authorList>
            <consortium name="Ensembl"/>
        </authorList>
    </citation>
    <scope>IDENTIFICATION</scope>
</reference>
<evidence type="ECO:0000259" key="4">
    <source>
        <dbReference type="PROSITE" id="PS50835"/>
    </source>
</evidence>
<dbReference type="FunFam" id="2.60.40.10:FF:000606">
    <property type="entry name" value="Vascular endothelial growth factor receptor 1"/>
    <property type="match status" value="1"/>
</dbReference>
<dbReference type="PROSITE" id="PS50835">
    <property type="entry name" value="IG_LIKE"/>
    <property type="match status" value="3"/>
</dbReference>
<accession>A0A3Q2Y3S4</accession>
<dbReference type="PIRSF" id="PIRSF000615">
    <property type="entry name" value="TyrPK_CSF1-R"/>
    <property type="match status" value="1"/>
</dbReference>
<evidence type="ECO:0000256" key="3">
    <source>
        <dbReference type="SAM" id="SignalP"/>
    </source>
</evidence>
<comment type="subunit">
    <text evidence="1">Forms a complex composed of PDGFRL, TNK2 and GRB2.</text>
</comment>
<dbReference type="GeneTree" id="ENSGT00940000158713"/>
<dbReference type="Ensembl" id="ENSHCOT00000019046.1">
    <property type="protein sequence ID" value="ENSHCOP00000012116.1"/>
    <property type="gene ID" value="ENSHCOG00000015104.1"/>
</dbReference>
<dbReference type="SMART" id="SM00409">
    <property type="entry name" value="IG"/>
    <property type="match status" value="4"/>
</dbReference>
<dbReference type="InterPro" id="IPR007110">
    <property type="entry name" value="Ig-like_dom"/>
</dbReference>
<dbReference type="InterPro" id="IPR003599">
    <property type="entry name" value="Ig_sub"/>
</dbReference>
<dbReference type="AlphaFoldDB" id="A0A3Q2Y3S4"/>
<dbReference type="InterPro" id="IPR013783">
    <property type="entry name" value="Ig-like_fold"/>
</dbReference>
<dbReference type="OMA" id="ERREIMY"/>
<dbReference type="InterPro" id="IPR003598">
    <property type="entry name" value="Ig_sub2"/>
</dbReference>
<name>A0A3Q2Y3S4_HIPCM</name>
<dbReference type="PRINTS" id="PR01832">
    <property type="entry name" value="VEGFRECEPTOR"/>
</dbReference>
<dbReference type="GO" id="GO:0005886">
    <property type="term" value="C:plasma membrane"/>
    <property type="evidence" value="ECO:0007669"/>
    <property type="project" value="InterPro"/>
</dbReference>
<reference evidence="5" key="1">
    <citation type="submission" date="2025-08" db="UniProtKB">
        <authorList>
            <consortium name="Ensembl"/>
        </authorList>
    </citation>
    <scope>IDENTIFICATION</scope>
</reference>
<dbReference type="InterPro" id="IPR042495">
    <property type="entry name" value="PDGFRL"/>
</dbReference>
<feature type="domain" description="Ig-like" evidence="4">
    <location>
        <begin position="336"/>
        <end position="419"/>
    </location>
</feature>
<sequence>FHKILFLILFFADYYFSFFLLCADVEGNGKYGVPVLEGTKGQLVLELNQTLELSCRSTGRWELSWSFPPNLPHDRIRVEESRCGKSQRLHCSRVTLLGGARPHHTGSFLCRYRHRAERQASVYVYVADSQQPFVDHPEMSPDVLYMKEKQPLVIPCRVTHPNVTSTLVKFPNHSLSPDQRNIVWSTRRGFTIRTPTFFYIGLFFCQTLVDGVAHKSRIYIVHRPVSNILDVYLNSSGPVQALKGERLVLNCTATGELNTRVNISWDYPGKVFHGSTSKRLLKHRTHMLFYNILTIPKLRRSDRGLYTCRVSSGNKTKQQKVTVTFYDQAGHFSLTPRRGSVMEVQAGQKAYRISPKLRAFPAPEVIWLKDGMLAAEQCSRYHLDGHSLVIRDVAEEDAGKYTVRVRIQEHGLYQNLTLILVVNVSPQIAEKAVSSQSAAAVPRGSRQSVHCTSHGVPAPHVHWLWHPCPPKGL</sequence>
<dbReference type="InterPro" id="IPR036179">
    <property type="entry name" value="Ig-like_dom_sf"/>
</dbReference>
<dbReference type="STRING" id="109280.ENSHCOP00000012116"/>
<dbReference type="GO" id="GO:0005524">
    <property type="term" value="F:ATP binding"/>
    <property type="evidence" value="ECO:0007669"/>
    <property type="project" value="InterPro"/>
</dbReference>
<dbReference type="Pfam" id="PF21339">
    <property type="entry name" value="VEGFR-1-like_Ig-like"/>
    <property type="match status" value="1"/>
</dbReference>
<evidence type="ECO:0000313" key="5">
    <source>
        <dbReference type="Ensembl" id="ENSHCOP00000012116.1"/>
    </source>
</evidence>
<dbReference type="Pfam" id="PF13927">
    <property type="entry name" value="Ig_3"/>
    <property type="match status" value="1"/>
</dbReference>
<evidence type="ECO:0000256" key="2">
    <source>
        <dbReference type="ARBA" id="ARBA00019671"/>
    </source>
</evidence>
<dbReference type="GO" id="GO:0048010">
    <property type="term" value="P:vascular endothelial growth factor receptor signaling pathway"/>
    <property type="evidence" value="ECO:0007669"/>
    <property type="project" value="InterPro"/>
</dbReference>
<proteinExistence type="predicted"/>
<keyword evidence="6" id="KW-1185">Reference proteome</keyword>
<evidence type="ECO:0000256" key="1">
    <source>
        <dbReference type="ARBA" id="ARBA00011360"/>
    </source>
</evidence>
<dbReference type="PANTHER" id="PTHR15360:SF5">
    <property type="entry name" value="PLATELET-DERIVED GROWTH FACTOR RECEPTOR-LIKE PROTEIN"/>
    <property type="match status" value="1"/>
</dbReference>
<evidence type="ECO:0000313" key="6">
    <source>
        <dbReference type="Proteomes" id="UP000264820"/>
    </source>
</evidence>
<dbReference type="Pfam" id="PF07679">
    <property type="entry name" value="I-set"/>
    <property type="match status" value="1"/>
</dbReference>
<feature type="domain" description="Ig-like" evidence="4">
    <location>
        <begin position="426"/>
        <end position="464"/>
    </location>
</feature>
<dbReference type="InterPro" id="IPR013098">
    <property type="entry name" value="Ig_I-set"/>
</dbReference>